<dbReference type="InterPro" id="IPR045569">
    <property type="entry name" value="Metalloprtase-TldD/E_C"/>
</dbReference>
<dbReference type="GO" id="GO:0008237">
    <property type="term" value="F:metallopeptidase activity"/>
    <property type="evidence" value="ECO:0007669"/>
    <property type="project" value="UniProtKB-KW"/>
</dbReference>
<dbReference type="InterPro" id="IPR036059">
    <property type="entry name" value="TldD/PmbA_sf"/>
</dbReference>
<evidence type="ECO:0000256" key="4">
    <source>
        <dbReference type="ARBA" id="ARBA00023049"/>
    </source>
</evidence>
<dbReference type="InterPro" id="IPR045570">
    <property type="entry name" value="Metalloprtase-TldD/E_cen_dom"/>
</dbReference>
<reference evidence="9" key="1">
    <citation type="submission" date="2018-12" db="EMBL/GenBank/DDBJ databases">
        <title>Complete genome sequence of an uncultured bacterium of the candidate phylum Bipolaricaulota.</title>
        <authorList>
            <person name="Kadnikov V.V."/>
            <person name="Mardanov A.V."/>
            <person name="Beletsky A.V."/>
            <person name="Frank Y.A."/>
            <person name="Karnachuk O.V."/>
            <person name="Ravin N.V."/>
        </authorList>
    </citation>
    <scope>NUCLEOTIDE SEQUENCE [LARGE SCALE GENOMIC DNA]</scope>
</reference>
<name>A0A410FW51_BIPS1</name>
<feature type="domain" description="Metalloprotease TldD/E N-terminal" evidence="5">
    <location>
        <begin position="18"/>
        <end position="79"/>
    </location>
</feature>
<accession>A0A410FW51</accession>
<dbReference type="FunFam" id="3.30.2290.10:FF:000003">
    <property type="entry name" value="Zinc-dependent protease, TldD/PmbA family"/>
    <property type="match status" value="1"/>
</dbReference>
<dbReference type="Pfam" id="PF01523">
    <property type="entry name" value="PmbA_TldD_1st"/>
    <property type="match status" value="1"/>
</dbReference>
<dbReference type="InterPro" id="IPR002510">
    <property type="entry name" value="Metalloprtase-TldD/E_N"/>
</dbReference>
<evidence type="ECO:0000259" key="6">
    <source>
        <dbReference type="Pfam" id="PF19289"/>
    </source>
</evidence>
<evidence type="ECO:0000259" key="5">
    <source>
        <dbReference type="Pfam" id="PF01523"/>
    </source>
</evidence>
<proteinExistence type="inferred from homology"/>
<sequence length="457" mass="50031">MEDRLREAVARSHADYTEARWEQVTRSRVAFQRDQLMALESGEEAGGIVRCLVKGAWGTAVFTDPADLPRKVEEATHLARTASAHVKDPVALAPVEPVEARWEGAMKRDFRGVSLDEKRRLAEGYNKFLLGFAPEIASTSVRYTDAWRNVIYANSEGTYIEQGIPDVTLMVAAVARKNGDIQQGFESLGYAAGFEVAQGREEDAAKAARRAVDLLSAKPVQGGTYTVILDPDLAGVFIHEAFGHICEADFLLKNEPMRKVMQLGTPFGVRSLNVVDDGYRPGERGNTPYDDEGVPWTKAYLIKNGVLTGLMHSRVTAHKMKAVPTGNARAVSWEYEPIVRMRNTYIEPGTATLDEMLRGIERGLYACSAFGGQTMFEQFTFSAAYGHEIVNGKIGPMVKDVVLTGNVFQTLQNIEMIGNDFKLEGSAGGCGKGGQWPLPTTTGAPHVRVRNVTVGGR</sequence>
<feature type="domain" description="Metalloprotease TldD/E C-terminal" evidence="6">
    <location>
        <begin position="223"/>
        <end position="456"/>
    </location>
</feature>
<protein>
    <submittedName>
        <fullName evidence="8">TldD protein, part of TldE/TldD proteolytic complex</fullName>
    </submittedName>
</protein>
<dbReference type="GO" id="GO:0005829">
    <property type="term" value="C:cytosol"/>
    <property type="evidence" value="ECO:0007669"/>
    <property type="project" value="TreeGrafter"/>
</dbReference>
<evidence type="ECO:0000313" key="9">
    <source>
        <dbReference type="Proteomes" id="UP000287233"/>
    </source>
</evidence>
<keyword evidence="3" id="KW-0378">Hydrolase</keyword>
<dbReference type="AlphaFoldDB" id="A0A410FW51"/>
<dbReference type="EMBL" id="CP034928">
    <property type="protein sequence ID" value="QAA77234.1"/>
    <property type="molecule type" value="Genomic_DNA"/>
</dbReference>
<dbReference type="PANTHER" id="PTHR30624:SF0">
    <property type="entry name" value="METALLOPROTEASE SLR0863"/>
    <property type="match status" value="1"/>
</dbReference>
<dbReference type="PIRSF" id="PIRSF004919">
    <property type="entry name" value="TldD"/>
    <property type="match status" value="1"/>
</dbReference>
<feature type="domain" description="Metalloprotease TldD/E central" evidence="7">
    <location>
        <begin position="109"/>
        <end position="215"/>
    </location>
</feature>
<dbReference type="Pfam" id="PF19289">
    <property type="entry name" value="PmbA_TldD_3rd"/>
    <property type="match status" value="1"/>
</dbReference>
<dbReference type="Gene3D" id="3.30.2290.10">
    <property type="entry name" value="PmbA/TldD superfamily"/>
    <property type="match status" value="1"/>
</dbReference>
<gene>
    <name evidence="8" type="ORF">BIP78_1468</name>
</gene>
<dbReference type="GO" id="GO:0006508">
    <property type="term" value="P:proteolysis"/>
    <property type="evidence" value="ECO:0007669"/>
    <property type="project" value="UniProtKB-KW"/>
</dbReference>
<keyword evidence="4" id="KW-0482">Metalloprotease</keyword>
<dbReference type="InterPro" id="IPR035068">
    <property type="entry name" value="TldD/PmbA_N"/>
</dbReference>
<dbReference type="InterPro" id="IPR051463">
    <property type="entry name" value="Peptidase_U62_metallo"/>
</dbReference>
<dbReference type="InterPro" id="IPR025502">
    <property type="entry name" value="TldD"/>
</dbReference>
<evidence type="ECO:0000256" key="3">
    <source>
        <dbReference type="ARBA" id="ARBA00022801"/>
    </source>
</evidence>
<dbReference type="SUPFAM" id="SSF111283">
    <property type="entry name" value="Putative modulator of DNA gyrase, PmbA/TldD"/>
    <property type="match status" value="1"/>
</dbReference>
<organism evidence="8 9">
    <name type="scientific">Bipolaricaulis sibiricus</name>
    <dbReference type="NCBI Taxonomy" id="2501609"/>
    <lineage>
        <taxon>Bacteria</taxon>
        <taxon>Candidatus Bipolaricaulota</taxon>
        <taxon>Candidatus Bipolaricaulia</taxon>
        <taxon>Candidatus Bipolaricaulales</taxon>
        <taxon>Candidatus Bipolaricaulaceae</taxon>
        <taxon>Candidatus Bipolaricaulis</taxon>
    </lineage>
</organism>
<comment type="similarity">
    <text evidence="1">Belongs to the peptidase U62 family.</text>
</comment>
<evidence type="ECO:0000313" key="8">
    <source>
        <dbReference type="EMBL" id="QAA77234.1"/>
    </source>
</evidence>
<evidence type="ECO:0000259" key="7">
    <source>
        <dbReference type="Pfam" id="PF19290"/>
    </source>
</evidence>
<dbReference type="KEGG" id="bih:BIP78_1468"/>
<evidence type="ECO:0000256" key="2">
    <source>
        <dbReference type="ARBA" id="ARBA00022670"/>
    </source>
</evidence>
<keyword evidence="2" id="KW-0645">Protease</keyword>
<dbReference type="Pfam" id="PF19290">
    <property type="entry name" value="PmbA_TldD_2nd"/>
    <property type="match status" value="1"/>
</dbReference>
<dbReference type="Proteomes" id="UP000287233">
    <property type="component" value="Chromosome"/>
</dbReference>
<dbReference type="PANTHER" id="PTHR30624">
    <property type="entry name" value="UNCHARACTERIZED PROTEIN TLDD AND PMBA"/>
    <property type="match status" value="1"/>
</dbReference>
<evidence type="ECO:0000256" key="1">
    <source>
        <dbReference type="ARBA" id="ARBA00005836"/>
    </source>
</evidence>